<comment type="caution">
    <text evidence="1">The sequence shown here is derived from an EMBL/GenBank/DDBJ whole genome shotgun (WGS) entry which is preliminary data.</text>
</comment>
<reference evidence="1" key="1">
    <citation type="submission" date="2022-08" db="EMBL/GenBank/DDBJ databases">
        <title>Genome Sequence of Pycnoporus sanguineus.</title>
        <authorList>
            <person name="Buettner E."/>
        </authorList>
    </citation>
    <scope>NUCLEOTIDE SEQUENCE</scope>
    <source>
        <strain evidence="1">CG-C14</strain>
    </source>
</reference>
<evidence type="ECO:0000313" key="1">
    <source>
        <dbReference type="EMBL" id="KAJ2991728.1"/>
    </source>
</evidence>
<dbReference type="Proteomes" id="UP001144978">
    <property type="component" value="Unassembled WGS sequence"/>
</dbReference>
<name>A0ACC1PFN0_9APHY</name>
<keyword evidence="2" id="KW-1185">Reference proteome</keyword>
<sequence length="67" mass="7349">MSGPARSVSSEDRSMIRLGRGRKRNVQVNTVRRGAIRGQVDWEPKHPNAKNGHIGLETSNSPATLTL</sequence>
<evidence type="ECO:0000313" key="2">
    <source>
        <dbReference type="Proteomes" id="UP001144978"/>
    </source>
</evidence>
<dbReference type="EMBL" id="JANSHE010002462">
    <property type="protein sequence ID" value="KAJ2991728.1"/>
    <property type="molecule type" value="Genomic_DNA"/>
</dbReference>
<gene>
    <name evidence="1" type="ORF">NUW54_g8114</name>
</gene>
<proteinExistence type="predicted"/>
<accession>A0ACC1PFN0</accession>
<organism evidence="1 2">
    <name type="scientific">Trametes sanguinea</name>
    <dbReference type="NCBI Taxonomy" id="158606"/>
    <lineage>
        <taxon>Eukaryota</taxon>
        <taxon>Fungi</taxon>
        <taxon>Dikarya</taxon>
        <taxon>Basidiomycota</taxon>
        <taxon>Agaricomycotina</taxon>
        <taxon>Agaricomycetes</taxon>
        <taxon>Polyporales</taxon>
        <taxon>Polyporaceae</taxon>
        <taxon>Trametes</taxon>
    </lineage>
</organism>
<protein>
    <submittedName>
        <fullName evidence="1">Uncharacterized protein</fullName>
    </submittedName>
</protein>